<dbReference type="EMBL" id="MDYQ01000072">
    <property type="protein sequence ID" value="PRP83975.1"/>
    <property type="molecule type" value="Genomic_DNA"/>
</dbReference>
<proteinExistence type="predicted"/>
<sequence>MSTQYTTDDSSFSGDLRSPHDELSSPFHNPDLPIIFHDDGSGRYSLTSYPSFAQPRTWQPPGRKKVRYVSIEIRSREEDSDCEEHNNTVPSKESFCSYTANKSIINPPLLEEYDHPDQSEPLSTYFPDPSLSRSRWQLNLSPYDAIRMENFPTAGSTSVTLLQKKYVGSWSRADYQPTDSCDRELGDCEIIVELREQGSTEKHPIYTHLCIILNRLVRREDSPAVDGRKRKKDQPFTTQSVSRVYLMHIPEEDDDDAIADQDDDGRQHKMPDGLTQMNKKQRRK</sequence>
<gene>
    <name evidence="2" type="ORF">PROFUN_08659</name>
</gene>
<evidence type="ECO:0000313" key="2">
    <source>
        <dbReference type="EMBL" id="PRP83975.1"/>
    </source>
</evidence>
<dbReference type="Proteomes" id="UP000241769">
    <property type="component" value="Unassembled WGS sequence"/>
</dbReference>
<keyword evidence="3" id="KW-1185">Reference proteome</keyword>
<evidence type="ECO:0000256" key="1">
    <source>
        <dbReference type="SAM" id="MobiDB-lite"/>
    </source>
</evidence>
<name>A0A2P6NJ41_9EUKA</name>
<accession>A0A2P6NJ41</accession>
<feature type="compositionally biased region" description="Polar residues" evidence="1">
    <location>
        <begin position="1"/>
        <end position="13"/>
    </location>
</feature>
<feature type="compositionally biased region" description="Acidic residues" evidence="1">
    <location>
        <begin position="251"/>
        <end position="263"/>
    </location>
</feature>
<organism evidence="2 3">
    <name type="scientific">Planoprotostelium fungivorum</name>
    <dbReference type="NCBI Taxonomy" id="1890364"/>
    <lineage>
        <taxon>Eukaryota</taxon>
        <taxon>Amoebozoa</taxon>
        <taxon>Evosea</taxon>
        <taxon>Variosea</taxon>
        <taxon>Cavosteliida</taxon>
        <taxon>Cavosteliaceae</taxon>
        <taxon>Planoprotostelium</taxon>
    </lineage>
</organism>
<protein>
    <submittedName>
        <fullName evidence="2">Uncharacterized protein</fullName>
    </submittedName>
</protein>
<comment type="caution">
    <text evidence="2">The sequence shown here is derived from an EMBL/GenBank/DDBJ whole genome shotgun (WGS) entry which is preliminary data.</text>
</comment>
<reference evidence="2 3" key="1">
    <citation type="journal article" date="2018" name="Genome Biol. Evol.">
        <title>Multiple Roots of Fruiting Body Formation in Amoebozoa.</title>
        <authorList>
            <person name="Hillmann F."/>
            <person name="Forbes G."/>
            <person name="Novohradska S."/>
            <person name="Ferling I."/>
            <person name="Riege K."/>
            <person name="Groth M."/>
            <person name="Westermann M."/>
            <person name="Marz M."/>
            <person name="Spaller T."/>
            <person name="Winckler T."/>
            <person name="Schaap P."/>
            <person name="Glockner G."/>
        </authorList>
    </citation>
    <scope>NUCLEOTIDE SEQUENCE [LARGE SCALE GENOMIC DNA]</scope>
    <source>
        <strain evidence="2 3">Jena</strain>
    </source>
</reference>
<dbReference type="AlphaFoldDB" id="A0A2P6NJ41"/>
<feature type="region of interest" description="Disordered" evidence="1">
    <location>
        <begin position="222"/>
        <end position="284"/>
    </location>
</feature>
<feature type="region of interest" description="Disordered" evidence="1">
    <location>
        <begin position="1"/>
        <end position="34"/>
    </location>
</feature>
<dbReference type="InParanoid" id="A0A2P6NJ41"/>
<evidence type="ECO:0000313" key="3">
    <source>
        <dbReference type="Proteomes" id="UP000241769"/>
    </source>
</evidence>